<dbReference type="InterPro" id="IPR022644">
    <property type="entry name" value="De-COase2_N"/>
</dbReference>
<reference evidence="4 5" key="1">
    <citation type="submission" date="2024-10" db="EMBL/GenBank/DDBJ databases">
        <title>The Natural Products Discovery Center: Release of the First 8490 Sequenced Strains for Exploring Actinobacteria Biosynthetic Diversity.</title>
        <authorList>
            <person name="Kalkreuter E."/>
            <person name="Kautsar S.A."/>
            <person name="Yang D."/>
            <person name="Bader C.D."/>
            <person name="Teijaro C.N."/>
            <person name="Fluegel L."/>
            <person name="Davis C.M."/>
            <person name="Simpson J.R."/>
            <person name="Lauterbach L."/>
            <person name="Steele A.D."/>
            <person name="Gui C."/>
            <person name="Meng S."/>
            <person name="Li G."/>
            <person name="Viehrig K."/>
            <person name="Ye F."/>
            <person name="Su P."/>
            <person name="Kiefer A.F."/>
            <person name="Nichols A."/>
            <person name="Cepeda A.J."/>
            <person name="Yan W."/>
            <person name="Fan B."/>
            <person name="Jiang Y."/>
            <person name="Adhikari A."/>
            <person name="Zheng C.-J."/>
            <person name="Schuster L."/>
            <person name="Cowan T.M."/>
            <person name="Smanski M.J."/>
            <person name="Chevrette M.G."/>
            <person name="De Carvalho L.P.S."/>
            <person name="Shen B."/>
        </authorList>
    </citation>
    <scope>NUCLEOTIDE SEQUENCE [LARGE SCALE GENOMIC DNA]</scope>
    <source>
        <strain evidence="4 5">NPDC050545</strain>
    </source>
</reference>
<organism evidence="4 5">
    <name type="scientific">Nonomuraea typhae</name>
    <dbReference type="NCBI Taxonomy" id="2603600"/>
    <lineage>
        <taxon>Bacteria</taxon>
        <taxon>Bacillati</taxon>
        <taxon>Actinomycetota</taxon>
        <taxon>Actinomycetes</taxon>
        <taxon>Streptosporangiales</taxon>
        <taxon>Streptosporangiaceae</taxon>
        <taxon>Nonomuraea</taxon>
    </lineage>
</organism>
<keyword evidence="2" id="KW-0663">Pyridoxal phosphate</keyword>
<dbReference type="Gene3D" id="3.20.20.10">
    <property type="entry name" value="Alanine racemase"/>
    <property type="match status" value="1"/>
</dbReference>
<dbReference type="RefSeq" id="WP_397084063.1">
    <property type="nucleotide sequence ID" value="NZ_JBITGY010000006.1"/>
</dbReference>
<comment type="cofactor">
    <cofactor evidence="1">
        <name>pyridoxal 5'-phosphate</name>
        <dbReference type="ChEBI" id="CHEBI:597326"/>
    </cofactor>
</comment>
<dbReference type="EMBL" id="JBITGY010000006">
    <property type="protein sequence ID" value="MFI6500269.1"/>
    <property type="molecule type" value="Genomic_DNA"/>
</dbReference>
<dbReference type="InterPro" id="IPR029066">
    <property type="entry name" value="PLP-binding_barrel"/>
</dbReference>
<dbReference type="PANTHER" id="PTHR43727:SF2">
    <property type="entry name" value="GROUP IV DECARBOXYLASE"/>
    <property type="match status" value="1"/>
</dbReference>
<dbReference type="PANTHER" id="PTHR43727">
    <property type="entry name" value="DIAMINOPIMELATE DECARBOXYLASE"/>
    <property type="match status" value="1"/>
</dbReference>
<name>A0ABW7Z0L7_9ACTN</name>
<evidence type="ECO:0000259" key="3">
    <source>
        <dbReference type="Pfam" id="PF02784"/>
    </source>
</evidence>
<evidence type="ECO:0000256" key="1">
    <source>
        <dbReference type="ARBA" id="ARBA00001933"/>
    </source>
</evidence>
<dbReference type="Pfam" id="PF02784">
    <property type="entry name" value="Orn_Arg_deC_N"/>
    <property type="match status" value="1"/>
</dbReference>
<evidence type="ECO:0000313" key="4">
    <source>
        <dbReference type="EMBL" id="MFI6500269.1"/>
    </source>
</evidence>
<feature type="domain" description="Orn/DAP/Arg decarboxylase 2 N-terminal" evidence="3">
    <location>
        <begin position="26"/>
        <end position="141"/>
    </location>
</feature>
<evidence type="ECO:0000313" key="5">
    <source>
        <dbReference type="Proteomes" id="UP001612741"/>
    </source>
</evidence>
<evidence type="ECO:0000256" key="2">
    <source>
        <dbReference type="ARBA" id="ARBA00022898"/>
    </source>
</evidence>
<comment type="caution">
    <text evidence="4">The sequence shown here is derived from an EMBL/GenBank/DDBJ whole genome shotgun (WGS) entry which is preliminary data.</text>
</comment>
<accession>A0ABW7Z0L7</accession>
<dbReference type="SUPFAM" id="SSF51419">
    <property type="entry name" value="PLP-binding barrel"/>
    <property type="match status" value="1"/>
</dbReference>
<keyword evidence="5" id="KW-1185">Reference proteome</keyword>
<gene>
    <name evidence="4" type="ORF">ACIBG2_23000</name>
</gene>
<proteinExistence type="predicted"/>
<protein>
    <recommendedName>
        <fullName evidence="3">Orn/DAP/Arg decarboxylase 2 N-terminal domain-containing protein</fullName>
    </recommendedName>
</protein>
<sequence length="142" mass="14980">MCVLGQDLAQPETCADPWPASTLFRAAEIHRVAALVPDGRRQKILVRVIPDIEAGAHPKIRTGGEGQKFGLSIATGEAGVAVSRVLEQPNLELVGLHCHLGSQIGSAEPYEQAVKILVEQLALIRDAHGVVLPELDLGGGQG</sequence>
<dbReference type="Proteomes" id="UP001612741">
    <property type="component" value="Unassembled WGS sequence"/>
</dbReference>